<gene>
    <name evidence="2" type="ORF">UFOVP247_195</name>
</gene>
<dbReference type="EMBL" id="LR798288">
    <property type="protein sequence ID" value="CAB5221555.1"/>
    <property type="molecule type" value="Genomic_DNA"/>
</dbReference>
<name>A0A6J7WXF3_9CAUD</name>
<accession>A0A6J7WXF3</accession>
<feature type="transmembrane region" description="Helical" evidence="1">
    <location>
        <begin position="7"/>
        <end position="25"/>
    </location>
</feature>
<feature type="transmembrane region" description="Helical" evidence="1">
    <location>
        <begin position="31"/>
        <end position="48"/>
    </location>
</feature>
<reference evidence="2" key="1">
    <citation type="submission" date="2020-05" db="EMBL/GenBank/DDBJ databases">
        <authorList>
            <person name="Chiriac C."/>
            <person name="Salcher M."/>
            <person name="Ghai R."/>
            <person name="Kavagutti S V."/>
        </authorList>
    </citation>
    <scope>NUCLEOTIDE SEQUENCE</scope>
</reference>
<organism evidence="2">
    <name type="scientific">uncultured Caudovirales phage</name>
    <dbReference type="NCBI Taxonomy" id="2100421"/>
    <lineage>
        <taxon>Viruses</taxon>
        <taxon>Duplodnaviria</taxon>
        <taxon>Heunggongvirae</taxon>
        <taxon>Uroviricota</taxon>
        <taxon>Caudoviricetes</taxon>
        <taxon>Peduoviridae</taxon>
        <taxon>Maltschvirus</taxon>
        <taxon>Maltschvirus maltsch</taxon>
    </lineage>
</organism>
<evidence type="ECO:0000256" key="1">
    <source>
        <dbReference type="SAM" id="Phobius"/>
    </source>
</evidence>
<proteinExistence type="predicted"/>
<keyword evidence="1" id="KW-0472">Membrane</keyword>
<keyword evidence="1" id="KW-1133">Transmembrane helix</keyword>
<evidence type="ECO:0000313" key="2">
    <source>
        <dbReference type="EMBL" id="CAB5221555.1"/>
    </source>
</evidence>
<protein>
    <submittedName>
        <fullName evidence="2">Uncharacterized protein</fullName>
    </submittedName>
</protein>
<keyword evidence="1" id="KW-0812">Transmembrane</keyword>
<sequence>MKKTSRILTYMILVAVALSLVSAIYEQNWPAIFANISAIFGWLMVLQYEKKESKDETFFG</sequence>